<dbReference type="AlphaFoldDB" id="A0A1I4W260"/>
<dbReference type="InterPro" id="IPR010559">
    <property type="entry name" value="Sig_transdc_His_kin_internal"/>
</dbReference>
<sequence>MEFFKEKSGLILHLLGWSILAVIFFVLFPMMYKISLPIEHYIYHFILFSVLFIVYYVNSKLILPRVIWRKNGIIYLAFFIIFTVALIVFMNQIEHILQLNFKIHQRLHPNQVYNSSQNLFFISVYISIFSLLIFLVGIANHLIKSWNKEQTKKLELKVQKSKAELDTLKAQINPHFFFNTLNTIHSLTYFEVDKSRIAIQQLAKMMRFVMNEEKLNKVSLKDEISFIENYIDLMRFRLTENIKLKIDFSIPENDVKIAPMILLPFVENAFQHGISTDINCEIELILKLDLEDKTMVLKTKNQQFTKQNLTRKKGIGIENTLKRLNIIYPNQFEYLINNDEIIYECFLKIKLA</sequence>
<proteinExistence type="predicted"/>
<feature type="transmembrane region" description="Helical" evidence="1">
    <location>
        <begin position="12"/>
        <end position="35"/>
    </location>
</feature>
<feature type="transmembrane region" description="Helical" evidence="1">
    <location>
        <begin position="119"/>
        <end position="143"/>
    </location>
</feature>
<reference evidence="4" key="1">
    <citation type="submission" date="2016-10" db="EMBL/GenBank/DDBJ databases">
        <authorList>
            <person name="Varghese N."/>
            <person name="Submissions S."/>
        </authorList>
    </citation>
    <scope>NUCLEOTIDE SEQUENCE [LARGE SCALE GENOMIC DNA]</scope>
    <source>
        <strain evidence="4">XJ109</strain>
    </source>
</reference>
<dbReference type="RefSeq" id="WP_092907940.1">
    <property type="nucleotide sequence ID" value="NZ_FOUZ01000006.1"/>
</dbReference>
<keyword evidence="1" id="KW-0812">Transmembrane</keyword>
<dbReference type="OrthoDB" id="9809908at2"/>
<dbReference type="GO" id="GO:0016020">
    <property type="term" value="C:membrane"/>
    <property type="evidence" value="ECO:0007669"/>
    <property type="project" value="InterPro"/>
</dbReference>
<feature type="domain" description="Signal transduction histidine kinase internal region" evidence="2">
    <location>
        <begin position="163"/>
        <end position="241"/>
    </location>
</feature>
<gene>
    <name evidence="3" type="ORF">SAMN05421738_106101</name>
</gene>
<accession>A0A1I4W260</accession>
<dbReference type="Pfam" id="PF06580">
    <property type="entry name" value="His_kinase"/>
    <property type="match status" value="1"/>
</dbReference>
<organism evidence="3 4">
    <name type="scientific">Algoriella xinjiangensis</name>
    <dbReference type="NCBI Taxonomy" id="684065"/>
    <lineage>
        <taxon>Bacteria</taxon>
        <taxon>Pseudomonadati</taxon>
        <taxon>Bacteroidota</taxon>
        <taxon>Flavobacteriia</taxon>
        <taxon>Flavobacteriales</taxon>
        <taxon>Weeksellaceae</taxon>
        <taxon>Algoriella</taxon>
    </lineage>
</organism>
<dbReference type="STRING" id="684065.SAMN05421738_106101"/>
<dbReference type="Proteomes" id="UP000199149">
    <property type="component" value="Unassembled WGS sequence"/>
</dbReference>
<keyword evidence="1" id="KW-0472">Membrane</keyword>
<keyword evidence="3" id="KW-0808">Transferase</keyword>
<dbReference type="PANTHER" id="PTHR34220:SF7">
    <property type="entry name" value="SENSOR HISTIDINE KINASE YPDA"/>
    <property type="match status" value="1"/>
</dbReference>
<feature type="transmembrane region" description="Helical" evidence="1">
    <location>
        <begin position="41"/>
        <end position="61"/>
    </location>
</feature>
<evidence type="ECO:0000256" key="1">
    <source>
        <dbReference type="SAM" id="Phobius"/>
    </source>
</evidence>
<dbReference type="EMBL" id="FOUZ01000006">
    <property type="protein sequence ID" value="SFN07591.1"/>
    <property type="molecule type" value="Genomic_DNA"/>
</dbReference>
<feature type="transmembrane region" description="Helical" evidence="1">
    <location>
        <begin position="73"/>
        <end position="93"/>
    </location>
</feature>
<evidence type="ECO:0000313" key="3">
    <source>
        <dbReference type="EMBL" id="SFN07591.1"/>
    </source>
</evidence>
<protein>
    <submittedName>
        <fullName evidence="3">Histidine kinase</fullName>
    </submittedName>
</protein>
<keyword evidence="3" id="KW-0418">Kinase</keyword>
<dbReference type="InterPro" id="IPR050640">
    <property type="entry name" value="Bact_2-comp_sensor_kinase"/>
</dbReference>
<dbReference type="PANTHER" id="PTHR34220">
    <property type="entry name" value="SENSOR HISTIDINE KINASE YPDA"/>
    <property type="match status" value="1"/>
</dbReference>
<evidence type="ECO:0000313" key="4">
    <source>
        <dbReference type="Proteomes" id="UP000199149"/>
    </source>
</evidence>
<evidence type="ECO:0000259" key="2">
    <source>
        <dbReference type="Pfam" id="PF06580"/>
    </source>
</evidence>
<dbReference type="GO" id="GO:0000155">
    <property type="term" value="F:phosphorelay sensor kinase activity"/>
    <property type="evidence" value="ECO:0007669"/>
    <property type="project" value="InterPro"/>
</dbReference>
<keyword evidence="1" id="KW-1133">Transmembrane helix</keyword>
<keyword evidence="4" id="KW-1185">Reference proteome</keyword>
<name>A0A1I4W260_9FLAO</name>